<dbReference type="OrthoDB" id="1917528at2759"/>
<keyword evidence="3" id="KW-1185">Reference proteome</keyword>
<proteinExistence type="predicted"/>
<feature type="compositionally biased region" description="Basic and acidic residues" evidence="1">
    <location>
        <begin position="91"/>
        <end position="108"/>
    </location>
</feature>
<dbReference type="PANTHER" id="PTHR34112:SF13">
    <property type="entry name" value="OS04G0448200 PROTEIN"/>
    <property type="match status" value="1"/>
</dbReference>
<protein>
    <submittedName>
        <fullName evidence="2">Uncharacterized protein</fullName>
    </submittedName>
</protein>
<feature type="compositionally biased region" description="Low complexity" evidence="1">
    <location>
        <begin position="64"/>
        <end position="82"/>
    </location>
</feature>
<gene>
    <name evidence="2" type="ORF">ZOSMA_102G00140</name>
</gene>
<dbReference type="Proteomes" id="UP000036987">
    <property type="component" value="Unassembled WGS sequence"/>
</dbReference>
<organism evidence="2 3">
    <name type="scientific">Zostera marina</name>
    <name type="common">Eelgrass</name>
    <dbReference type="NCBI Taxonomy" id="29655"/>
    <lineage>
        <taxon>Eukaryota</taxon>
        <taxon>Viridiplantae</taxon>
        <taxon>Streptophyta</taxon>
        <taxon>Embryophyta</taxon>
        <taxon>Tracheophyta</taxon>
        <taxon>Spermatophyta</taxon>
        <taxon>Magnoliopsida</taxon>
        <taxon>Liliopsida</taxon>
        <taxon>Zosteraceae</taxon>
        <taxon>Zostera</taxon>
    </lineage>
</organism>
<name>A0A0K9Q6B5_ZOSMR</name>
<feature type="region of interest" description="Disordered" evidence="1">
    <location>
        <begin position="63"/>
        <end position="117"/>
    </location>
</feature>
<reference evidence="3" key="1">
    <citation type="journal article" date="2016" name="Nature">
        <title>The genome of the seagrass Zostera marina reveals angiosperm adaptation to the sea.</title>
        <authorList>
            <person name="Olsen J.L."/>
            <person name="Rouze P."/>
            <person name="Verhelst B."/>
            <person name="Lin Y.-C."/>
            <person name="Bayer T."/>
            <person name="Collen J."/>
            <person name="Dattolo E."/>
            <person name="De Paoli E."/>
            <person name="Dittami S."/>
            <person name="Maumus F."/>
            <person name="Michel G."/>
            <person name="Kersting A."/>
            <person name="Lauritano C."/>
            <person name="Lohaus R."/>
            <person name="Toepel M."/>
            <person name="Tonon T."/>
            <person name="Vanneste K."/>
            <person name="Amirebrahimi M."/>
            <person name="Brakel J."/>
            <person name="Bostroem C."/>
            <person name="Chovatia M."/>
            <person name="Grimwood J."/>
            <person name="Jenkins J.W."/>
            <person name="Jueterbock A."/>
            <person name="Mraz A."/>
            <person name="Stam W.T."/>
            <person name="Tice H."/>
            <person name="Bornberg-Bauer E."/>
            <person name="Green P.J."/>
            <person name="Pearson G.A."/>
            <person name="Procaccini G."/>
            <person name="Duarte C.M."/>
            <person name="Schmutz J."/>
            <person name="Reusch T.B.H."/>
            <person name="Van de Peer Y."/>
        </authorList>
    </citation>
    <scope>NUCLEOTIDE SEQUENCE [LARGE SCALE GENOMIC DNA]</scope>
    <source>
        <strain evidence="3">cv. Finnish</strain>
    </source>
</reference>
<dbReference type="AlphaFoldDB" id="A0A0K9Q6B5"/>
<dbReference type="EMBL" id="LFYR01000036">
    <property type="protein sequence ID" value="KMZ76402.1"/>
    <property type="molecule type" value="Genomic_DNA"/>
</dbReference>
<evidence type="ECO:0000256" key="1">
    <source>
        <dbReference type="SAM" id="MobiDB-lite"/>
    </source>
</evidence>
<dbReference type="PANTHER" id="PTHR34112">
    <property type="entry name" value="C-JUN-AMINO-TERMINAL KINASE-INTERACTING PROTEIN"/>
    <property type="match status" value="1"/>
</dbReference>
<evidence type="ECO:0000313" key="2">
    <source>
        <dbReference type="EMBL" id="KMZ76402.1"/>
    </source>
</evidence>
<accession>A0A0K9Q6B5</accession>
<dbReference type="OMA" id="EINPPWE"/>
<sequence>MEKNDPALVPEWYRTGGIDATKKTNHHRRTSSLLISDNIGFLGSPRARSLVSTSTHDAAQSYFSTDTHSNSSDSHSLVNGSSPYRSFNNKRYQDKRRDKKLVNPDKRSSTGLSNGFTDYSDTTYKDTSLRSHTKVYGGLSISESKGPNNGFQNGVIPGKWSNGIKKSSFENEFPSLQKEENFHPSEIRRKPLSLSLDTISIATGTNECTYASTDVPSVIGGDIQHMTSSAEQSTHGPTTSSGLSMAEALAKGPSLTQAIPQPSFEVQRLNELAIKQSRQLIPVTPTTPKSTVVSSLDRLKIKAVRTVPSKVIPQLSSQSVNNVKCGFPISDSPKQQGGNFHVLNRERNNLSPTINKITAPLINSDIVSPKVGLPPDNPMFKTDKIQNSIMEKRHLTQDRIRFFNKIRNGSSATNKSGGQAGQTAMANVSSVCPTKEPENCNGMDENCSALIKPKNIDEDEDEQRGFCLDSPTEEEREFLISLGWNEEDAEKEESLTAEEIDDFFKKYHLACLQRNINISAAVRKLEKPSS</sequence>
<comment type="caution">
    <text evidence="2">The sequence shown here is derived from an EMBL/GenBank/DDBJ whole genome shotgun (WGS) entry which is preliminary data.</text>
</comment>
<evidence type="ECO:0000313" key="3">
    <source>
        <dbReference type="Proteomes" id="UP000036987"/>
    </source>
</evidence>